<dbReference type="Pfam" id="PF03592">
    <property type="entry name" value="Terminase_2"/>
    <property type="match status" value="1"/>
</dbReference>
<accession>G4QCT4</accession>
<name>G4QCT4_TAYAM</name>
<reference evidence="1 2" key="2">
    <citation type="journal article" date="2012" name="PLoS ONE">
        <title>Genomic characterization of the taylorella genus.</title>
        <authorList>
            <person name="Hebert L."/>
            <person name="Moumen B."/>
            <person name="Pons N."/>
            <person name="Duquesne F."/>
            <person name="Breuil M.F."/>
            <person name="Goux D."/>
            <person name="Batto J.M."/>
            <person name="Laugier C."/>
            <person name="Renault P."/>
            <person name="Petry S."/>
        </authorList>
    </citation>
    <scope>NUCLEOTIDE SEQUENCE [LARGE SCALE GENOMIC DNA]</scope>
    <source>
        <strain evidence="1 2">MCE3</strain>
    </source>
</reference>
<dbReference type="eggNOG" id="COG3728">
    <property type="taxonomic scope" value="Bacteria"/>
</dbReference>
<evidence type="ECO:0000313" key="1">
    <source>
        <dbReference type="EMBL" id="AEP36214.1"/>
    </source>
</evidence>
<dbReference type="Proteomes" id="UP000009284">
    <property type="component" value="Chromosome"/>
</dbReference>
<dbReference type="InterPro" id="IPR005335">
    <property type="entry name" value="Terminase_ssu"/>
</dbReference>
<proteinExistence type="predicted"/>
<dbReference type="HOGENOM" id="CLU_064914_7_0_4"/>
<dbReference type="Gene3D" id="1.10.10.1400">
    <property type="entry name" value="Terminase, small subunit, N-terminal DNA-binding domain, HTH motif"/>
    <property type="match status" value="1"/>
</dbReference>
<keyword evidence="2" id="KW-1185">Reference proteome</keyword>
<dbReference type="GO" id="GO:0051276">
    <property type="term" value="P:chromosome organization"/>
    <property type="evidence" value="ECO:0007669"/>
    <property type="project" value="InterPro"/>
</dbReference>
<evidence type="ECO:0000313" key="2">
    <source>
        <dbReference type="Proteomes" id="UP000009284"/>
    </source>
</evidence>
<dbReference type="KEGG" id="tas:TASI_0439"/>
<dbReference type="OrthoDB" id="8227562at2"/>
<dbReference type="EMBL" id="CP003059">
    <property type="protein sequence ID" value="AEP36214.1"/>
    <property type="molecule type" value="Genomic_DNA"/>
</dbReference>
<dbReference type="AlphaFoldDB" id="G4QCT4"/>
<sequence>MVKLADTAYADKNLRPLLTNKPINKTNNNNKNKLTEKQEKFCRLYVETGNASEAYRQAYETKTKSANAQYVEANKLISNPKIALRVNQLKETHQKKHNITVDSLLYELEEARQMALETNQAGASISATLGKAKLLGLDKQVIEHAGVIAGVNISEHITDKQIANIAKSILRRKENE</sequence>
<dbReference type="RefSeq" id="WP_014111112.1">
    <property type="nucleotide sequence ID" value="NC_016043.1"/>
</dbReference>
<dbReference type="STRING" id="1008459.TASI_0439"/>
<protein>
    <submittedName>
        <fullName evidence="1">Phage terminase, small subunit</fullName>
    </submittedName>
</protein>
<organism evidence="1 2">
    <name type="scientific">Taylorella asinigenitalis (strain MCE3)</name>
    <dbReference type="NCBI Taxonomy" id="1008459"/>
    <lineage>
        <taxon>Bacteria</taxon>
        <taxon>Pseudomonadati</taxon>
        <taxon>Pseudomonadota</taxon>
        <taxon>Betaproteobacteria</taxon>
        <taxon>Burkholderiales</taxon>
        <taxon>Alcaligenaceae</taxon>
        <taxon>Taylorella</taxon>
    </lineage>
</organism>
<gene>
    <name evidence="1" type="ordered locus">TASI_0439</name>
</gene>
<dbReference type="InterPro" id="IPR038713">
    <property type="entry name" value="Terminase_Gp1_N_sf"/>
</dbReference>
<reference key="1">
    <citation type="submission" date="2011-09" db="EMBL/GenBank/DDBJ databases">
        <title>Genomic characterization of the Taylorella genus.</title>
        <authorList>
            <person name="Hebert L."/>
            <person name="Moumen B."/>
            <person name="Pons N."/>
            <person name="Duquesne F."/>
            <person name="Breuil M.-F."/>
            <person name="Goux D."/>
            <person name="Batto J.-M."/>
            <person name="Renault P."/>
            <person name="Laugier C."/>
            <person name="Petry S."/>
        </authorList>
    </citation>
    <scope>NUCLEOTIDE SEQUENCE</scope>
    <source>
        <strain>MCE3</strain>
    </source>
</reference>